<evidence type="ECO:0000256" key="6">
    <source>
        <dbReference type="SAM" id="SignalP"/>
    </source>
</evidence>
<evidence type="ECO:0000313" key="8">
    <source>
        <dbReference type="Proteomes" id="UP000799302"/>
    </source>
</evidence>
<evidence type="ECO:0000256" key="2">
    <source>
        <dbReference type="ARBA" id="ARBA00022824"/>
    </source>
</evidence>
<feature type="compositionally biased region" description="Basic and acidic residues" evidence="5">
    <location>
        <begin position="649"/>
        <end position="661"/>
    </location>
</feature>
<keyword evidence="1" id="KW-0547">Nucleotide-binding</keyword>
<evidence type="ECO:0000256" key="1">
    <source>
        <dbReference type="ARBA" id="ARBA00022741"/>
    </source>
</evidence>
<feature type="region of interest" description="Disordered" evidence="5">
    <location>
        <begin position="831"/>
        <end position="887"/>
    </location>
</feature>
<dbReference type="InterPro" id="IPR029047">
    <property type="entry name" value="HSP70_peptide-bd_sf"/>
</dbReference>
<feature type="signal peptide" evidence="6">
    <location>
        <begin position="1"/>
        <end position="30"/>
    </location>
</feature>
<feature type="compositionally biased region" description="Low complexity" evidence="5">
    <location>
        <begin position="626"/>
        <end position="648"/>
    </location>
</feature>
<keyword evidence="4" id="KW-0143">Chaperone</keyword>
<keyword evidence="6" id="KW-0732">Signal</keyword>
<sequence length="1020" mass="110379">MAPPGRRRATLPSLSLLIISLLFLSQSVAAVSAVLGIDLGTEYIKAVLVKPGTPLEIVLSKDSKRKEPSVVSFKTPKSNAVAKGVFPERFYGSAAQALSARFPGDAYFNLKQLLGLPQDTSTVVKEYKARYPAVELVTYNKRGTTAFKSKSFESHETPFPVEELLAMVLKNVVSNAQTMTGKAYKVSNVVFTIPPFSTIEEKSALELAANLAGLKVLGVVSDGLAVGINYATSRKFESINDGAKPEYHMIYDVGAGYTTATILKMQGRTVKDVGKFNKTVQEVIVMGTGWDRTLGGDALNHVIIQDMATKFIESSAGKKLGKTAADVLADGRASARLWKDAEKVRQVLSANQQTQASWEELYQDVDFKYKLARGDFEKQAEPFAERLAAPFASALKAANLTAADLDSVILHGGAIRTPLIQKHLEGLVGDSSKLRSNVNSDEAAAFGAAFKAASISPSFRVKEIRAYDSAVYPTWIQYKKKDGKTTQQKIFTSSSHVGASKVVTLPHQEDFEIYVFQKRPTDAGSPFESGAQGNSGSTFKSTKLNDAIAKLTKDFSCKPEDISTKVTLRLDPVWGLPEVSGGTVSCDREVAEKEPGVMDNVKDFLGFGKKGDGSQKPLKDDKKDSSSSASSSEKSSSSSSSSSAAAKSSAKDAKDAKDAKPAKTTIKTETVKFDFNAEHDDSTTVPFVEQKFINERLRLFGVSDKERITREEDLNNLEGFTYKARDLLTDESFTGFASKPMLKDIEDLIKATSSWVSEEGFTAASDILKEKLKALHALVDPIRRRKDEAEKRPQLTTTLREALSQAQSFIKIIEESIESSAKSASSAAAEASKSVEDGASSVTSAIKGETTDGGLESLEEDESSSSSTKSATTTAIPEPFMPQYTAEDLSELAGSYKTVEEWLEKKLKEQDALKPWEEPVFDSKEISSKATDLNNALMKILTKKMKPPPKPKSKSKSAKKAAKSKTDEAKSKATDAASKATDTASKATDKIKEEVSTPTDKAKEAAETVKSKASDVKDEL</sequence>
<evidence type="ECO:0000313" key="7">
    <source>
        <dbReference type="EMBL" id="KAF2663911.1"/>
    </source>
</evidence>
<organism evidence="7 8">
    <name type="scientific">Microthyrium microscopicum</name>
    <dbReference type="NCBI Taxonomy" id="703497"/>
    <lineage>
        <taxon>Eukaryota</taxon>
        <taxon>Fungi</taxon>
        <taxon>Dikarya</taxon>
        <taxon>Ascomycota</taxon>
        <taxon>Pezizomycotina</taxon>
        <taxon>Dothideomycetes</taxon>
        <taxon>Dothideomycetes incertae sedis</taxon>
        <taxon>Microthyriales</taxon>
        <taxon>Microthyriaceae</taxon>
        <taxon>Microthyrium</taxon>
    </lineage>
</organism>
<dbReference type="Gene3D" id="2.60.34.10">
    <property type="entry name" value="Substrate Binding Domain Of DNAk, Chain A, domain 1"/>
    <property type="match status" value="1"/>
</dbReference>
<dbReference type="Pfam" id="PF00012">
    <property type="entry name" value="HSP70"/>
    <property type="match status" value="1"/>
</dbReference>
<dbReference type="InterPro" id="IPR013126">
    <property type="entry name" value="Hsp_70_fam"/>
</dbReference>
<feature type="chain" id="PRO_5025499654" evidence="6">
    <location>
        <begin position="31"/>
        <end position="1020"/>
    </location>
</feature>
<dbReference type="InterPro" id="IPR029048">
    <property type="entry name" value="HSP70_C_sf"/>
</dbReference>
<dbReference type="SUPFAM" id="SSF100934">
    <property type="entry name" value="Heat shock protein 70kD (HSP70), C-terminal subdomain"/>
    <property type="match status" value="1"/>
</dbReference>
<feature type="compositionally biased region" description="Basic and acidic residues" evidence="5">
    <location>
        <begin position="609"/>
        <end position="625"/>
    </location>
</feature>
<proteinExistence type="predicted"/>
<keyword evidence="2" id="KW-0256">Endoplasmic reticulum</keyword>
<dbReference type="Proteomes" id="UP000799302">
    <property type="component" value="Unassembled WGS sequence"/>
</dbReference>
<gene>
    <name evidence="7" type="ORF">BT63DRAFT_444357</name>
</gene>
<dbReference type="GO" id="GO:0140662">
    <property type="term" value="F:ATP-dependent protein folding chaperone"/>
    <property type="evidence" value="ECO:0007669"/>
    <property type="project" value="InterPro"/>
</dbReference>
<dbReference type="OrthoDB" id="10262720at2759"/>
<dbReference type="GO" id="GO:0034663">
    <property type="term" value="C:endoplasmic reticulum chaperone complex"/>
    <property type="evidence" value="ECO:0007669"/>
    <property type="project" value="TreeGrafter"/>
</dbReference>
<dbReference type="AlphaFoldDB" id="A0A6A6TX47"/>
<feature type="compositionally biased region" description="Low complexity" evidence="5">
    <location>
        <begin position="974"/>
        <end position="986"/>
    </location>
</feature>
<evidence type="ECO:0000256" key="5">
    <source>
        <dbReference type="SAM" id="MobiDB-lite"/>
    </source>
</evidence>
<dbReference type="Gene3D" id="3.30.420.40">
    <property type="match status" value="2"/>
</dbReference>
<name>A0A6A6TX47_9PEZI</name>
<dbReference type="InterPro" id="IPR043129">
    <property type="entry name" value="ATPase_NBD"/>
</dbReference>
<protein>
    <submittedName>
        <fullName evidence="7">Actin-like ATPase domain-containing protein</fullName>
    </submittedName>
</protein>
<dbReference type="EMBL" id="MU004244">
    <property type="protein sequence ID" value="KAF2663911.1"/>
    <property type="molecule type" value="Genomic_DNA"/>
</dbReference>
<evidence type="ECO:0000256" key="4">
    <source>
        <dbReference type="ARBA" id="ARBA00023186"/>
    </source>
</evidence>
<dbReference type="Gene3D" id="3.90.640.10">
    <property type="entry name" value="Actin, Chain A, domain 4"/>
    <property type="match status" value="1"/>
</dbReference>
<feature type="compositionally biased region" description="Basic residues" evidence="5">
    <location>
        <begin position="941"/>
        <end position="963"/>
    </location>
</feature>
<feature type="region of interest" description="Disordered" evidence="5">
    <location>
        <begin position="602"/>
        <end position="662"/>
    </location>
</feature>
<dbReference type="Gene3D" id="3.30.30.30">
    <property type="match status" value="1"/>
</dbReference>
<dbReference type="Gene3D" id="1.20.1270.10">
    <property type="match status" value="1"/>
</dbReference>
<reference evidence="7" key="1">
    <citation type="journal article" date="2020" name="Stud. Mycol.">
        <title>101 Dothideomycetes genomes: a test case for predicting lifestyles and emergence of pathogens.</title>
        <authorList>
            <person name="Haridas S."/>
            <person name="Albert R."/>
            <person name="Binder M."/>
            <person name="Bloem J."/>
            <person name="Labutti K."/>
            <person name="Salamov A."/>
            <person name="Andreopoulos B."/>
            <person name="Baker S."/>
            <person name="Barry K."/>
            <person name="Bills G."/>
            <person name="Bluhm B."/>
            <person name="Cannon C."/>
            <person name="Castanera R."/>
            <person name="Culley D."/>
            <person name="Daum C."/>
            <person name="Ezra D."/>
            <person name="Gonzalez J."/>
            <person name="Henrissat B."/>
            <person name="Kuo A."/>
            <person name="Liang C."/>
            <person name="Lipzen A."/>
            <person name="Lutzoni F."/>
            <person name="Magnuson J."/>
            <person name="Mondo S."/>
            <person name="Nolan M."/>
            <person name="Ohm R."/>
            <person name="Pangilinan J."/>
            <person name="Park H.-J."/>
            <person name="Ramirez L."/>
            <person name="Alfaro M."/>
            <person name="Sun H."/>
            <person name="Tritt A."/>
            <person name="Yoshinaga Y."/>
            <person name="Zwiers L.-H."/>
            <person name="Turgeon B."/>
            <person name="Goodwin S."/>
            <person name="Spatafora J."/>
            <person name="Crous P."/>
            <person name="Grigoriev I."/>
        </authorList>
    </citation>
    <scope>NUCLEOTIDE SEQUENCE</scope>
    <source>
        <strain evidence="7">CBS 115976</strain>
    </source>
</reference>
<keyword evidence="8" id="KW-1185">Reference proteome</keyword>
<dbReference type="PANTHER" id="PTHR45639:SF3">
    <property type="entry name" value="HYPOXIA UP-REGULATED PROTEIN 1"/>
    <property type="match status" value="1"/>
</dbReference>
<dbReference type="CDD" id="cd10230">
    <property type="entry name" value="ASKHA_NBD_HSP70_HYOU1"/>
    <property type="match status" value="1"/>
</dbReference>
<dbReference type="GO" id="GO:0030968">
    <property type="term" value="P:endoplasmic reticulum unfolded protein response"/>
    <property type="evidence" value="ECO:0007669"/>
    <property type="project" value="TreeGrafter"/>
</dbReference>
<dbReference type="GO" id="GO:0005524">
    <property type="term" value="F:ATP binding"/>
    <property type="evidence" value="ECO:0007669"/>
    <property type="project" value="UniProtKB-KW"/>
</dbReference>
<dbReference type="PANTHER" id="PTHR45639">
    <property type="entry name" value="HSC70CB, ISOFORM G-RELATED"/>
    <property type="match status" value="1"/>
</dbReference>
<accession>A0A6A6TX47</accession>
<feature type="region of interest" description="Disordered" evidence="5">
    <location>
        <begin position="940"/>
        <end position="1020"/>
    </location>
</feature>
<dbReference type="SUPFAM" id="SSF53067">
    <property type="entry name" value="Actin-like ATPase domain"/>
    <property type="match status" value="2"/>
</dbReference>
<keyword evidence="3" id="KW-0067">ATP-binding</keyword>
<feature type="compositionally biased region" description="Basic and acidic residues" evidence="5">
    <location>
        <begin position="987"/>
        <end position="1020"/>
    </location>
</feature>
<evidence type="ECO:0000256" key="3">
    <source>
        <dbReference type="ARBA" id="ARBA00022840"/>
    </source>
</evidence>
<feature type="compositionally biased region" description="Basic and acidic residues" evidence="5">
    <location>
        <begin position="964"/>
        <end position="973"/>
    </location>
</feature>
<dbReference type="PRINTS" id="PR00301">
    <property type="entry name" value="HEATSHOCK70"/>
</dbReference>
<feature type="compositionally biased region" description="Low complexity" evidence="5">
    <location>
        <begin position="864"/>
        <end position="875"/>
    </location>
</feature>